<evidence type="ECO:0000256" key="9">
    <source>
        <dbReference type="ARBA" id="ARBA00030617"/>
    </source>
</evidence>
<reference evidence="12 13" key="2">
    <citation type="submission" date="2015-05" db="EMBL/GenBank/DDBJ databases">
        <title>Distinctive expansion of gene families associated with plant cell wall degradation and secondary metabolism in the genomes of grapevine trunk pathogens.</title>
        <authorList>
            <person name="Lawrence D.P."/>
            <person name="Travadon R."/>
            <person name="Rolshausen P.E."/>
            <person name="Baumgartner K."/>
        </authorList>
    </citation>
    <scope>NUCLEOTIDE SEQUENCE [LARGE SCALE GENOMIC DNA]</scope>
    <source>
        <strain evidence="12">DS831</strain>
    </source>
</reference>
<dbReference type="InterPro" id="IPR001247">
    <property type="entry name" value="ExoRNase_PH_dom1"/>
</dbReference>
<reference evidence="12 13" key="1">
    <citation type="submission" date="2015-03" db="EMBL/GenBank/DDBJ databases">
        <authorList>
            <person name="Morales-Cruz A."/>
            <person name="Amrine K.C."/>
            <person name="Cantu D."/>
        </authorList>
    </citation>
    <scope>NUCLEOTIDE SEQUENCE [LARGE SCALE GENOMIC DNA]</scope>
    <source>
        <strain evidence="12">DS831</strain>
    </source>
</reference>
<dbReference type="GO" id="GO:0071035">
    <property type="term" value="P:nuclear polyadenylation-dependent rRNA catabolic process"/>
    <property type="evidence" value="ECO:0007669"/>
    <property type="project" value="TreeGrafter"/>
</dbReference>
<keyword evidence="6" id="KW-0271">Exosome</keyword>
<dbReference type="GO" id="GO:0034476">
    <property type="term" value="P:U5 snRNA 3'-end processing"/>
    <property type="evidence" value="ECO:0007669"/>
    <property type="project" value="TreeGrafter"/>
</dbReference>
<accession>A0A0G2EI87</accession>
<keyword evidence="7" id="KW-0694">RNA-binding</keyword>
<evidence type="ECO:0000256" key="5">
    <source>
        <dbReference type="ARBA" id="ARBA00022552"/>
    </source>
</evidence>
<comment type="caution">
    <text evidence="12">The sequence shown here is derived from an EMBL/GenBank/DDBJ whole genome shotgun (WGS) entry which is preliminary data.</text>
</comment>
<evidence type="ECO:0000256" key="8">
    <source>
        <dbReference type="ARBA" id="ARBA00023242"/>
    </source>
</evidence>
<dbReference type="GO" id="GO:0000176">
    <property type="term" value="C:nuclear exosome (RNase complex)"/>
    <property type="evidence" value="ECO:0007669"/>
    <property type="project" value="UniProtKB-ARBA"/>
</dbReference>
<keyword evidence="8" id="KW-0539">Nucleus</keyword>
<dbReference type="GO" id="GO:0035925">
    <property type="term" value="F:mRNA 3'-UTR AU-rich region binding"/>
    <property type="evidence" value="ECO:0007669"/>
    <property type="project" value="TreeGrafter"/>
</dbReference>
<evidence type="ECO:0000256" key="4">
    <source>
        <dbReference type="ARBA" id="ARBA00022490"/>
    </source>
</evidence>
<dbReference type="GO" id="GO:0071038">
    <property type="term" value="P:TRAMP-dependent tRNA surveillance pathway"/>
    <property type="evidence" value="ECO:0007669"/>
    <property type="project" value="TreeGrafter"/>
</dbReference>
<dbReference type="AlphaFoldDB" id="A0A0G2EI87"/>
<dbReference type="PANTHER" id="PTHR11097:SF9">
    <property type="entry name" value="EXOSOME COMPLEX COMPONENT RRP43"/>
    <property type="match status" value="1"/>
</dbReference>
<dbReference type="GO" id="GO:0071028">
    <property type="term" value="P:nuclear mRNA surveillance"/>
    <property type="evidence" value="ECO:0007669"/>
    <property type="project" value="TreeGrafter"/>
</dbReference>
<name>A0A0G2EI87_9PEZI</name>
<keyword evidence="5" id="KW-0698">rRNA processing</keyword>
<dbReference type="InterPro" id="IPR027408">
    <property type="entry name" value="PNPase/RNase_PH_dom_sf"/>
</dbReference>
<evidence type="ECO:0000256" key="2">
    <source>
        <dbReference type="ARBA" id="ARBA00004604"/>
    </source>
</evidence>
<organism evidence="12 13">
    <name type="scientific">Diplodia seriata</name>
    <dbReference type="NCBI Taxonomy" id="420778"/>
    <lineage>
        <taxon>Eukaryota</taxon>
        <taxon>Fungi</taxon>
        <taxon>Dikarya</taxon>
        <taxon>Ascomycota</taxon>
        <taxon>Pezizomycotina</taxon>
        <taxon>Dothideomycetes</taxon>
        <taxon>Dothideomycetes incertae sedis</taxon>
        <taxon>Botryosphaeriales</taxon>
        <taxon>Botryosphaeriaceae</taxon>
        <taxon>Diplodia</taxon>
    </lineage>
</organism>
<comment type="subcellular location">
    <subcellularLocation>
        <location evidence="1">Cytoplasm</location>
    </subcellularLocation>
    <subcellularLocation>
        <location evidence="2">Nucleus</location>
        <location evidence="2">Nucleolus</location>
    </subcellularLocation>
</comment>
<dbReference type="GO" id="GO:0016075">
    <property type="term" value="P:rRNA catabolic process"/>
    <property type="evidence" value="ECO:0007669"/>
    <property type="project" value="TreeGrafter"/>
</dbReference>
<feature type="domain" description="Exoribonuclease phosphorolytic" evidence="11">
    <location>
        <begin position="69"/>
        <end position="259"/>
    </location>
</feature>
<dbReference type="EMBL" id="LAQI01000077">
    <property type="protein sequence ID" value="KKY22562.1"/>
    <property type="molecule type" value="Genomic_DNA"/>
</dbReference>
<evidence type="ECO:0000256" key="6">
    <source>
        <dbReference type="ARBA" id="ARBA00022835"/>
    </source>
</evidence>
<dbReference type="Gene3D" id="3.30.230.70">
    <property type="entry name" value="GHMP Kinase, N-terminal domain"/>
    <property type="match status" value="1"/>
</dbReference>
<dbReference type="InterPro" id="IPR050590">
    <property type="entry name" value="Exosome_comp_Rrp42_subfam"/>
</dbReference>
<dbReference type="GO" id="GO:0034475">
    <property type="term" value="P:U4 snRNA 3'-end processing"/>
    <property type="evidence" value="ECO:0007669"/>
    <property type="project" value="TreeGrafter"/>
</dbReference>
<dbReference type="GO" id="GO:0005730">
    <property type="term" value="C:nucleolus"/>
    <property type="evidence" value="ECO:0007669"/>
    <property type="project" value="UniProtKB-SubCell"/>
</dbReference>
<evidence type="ECO:0000256" key="1">
    <source>
        <dbReference type="ARBA" id="ARBA00004496"/>
    </source>
</evidence>
<dbReference type="Pfam" id="PF01138">
    <property type="entry name" value="RNase_PH"/>
    <property type="match status" value="1"/>
</dbReference>
<dbReference type="GO" id="GO:0034473">
    <property type="term" value="P:U1 snRNA 3'-end processing"/>
    <property type="evidence" value="ECO:0007669"/>
    <property type="project" value="TreeGrafter"/>
</dbReference>
<dbReference type="InterPro" id="IPR036345">
    <property type="entry name" value="ExoRNase_PH_dom2_sf"/>
</dbReference>
<feature type="compositionally biased region" description="Polar residues" evidence="10">
    <location>
        <begin position="41"/>
        <end position="52"/>
    </location>
</feature>
<evidence type="ECO:0000256" key="10">
    <source>
        <dbReference type="SAM" id="MobiDB-lite"/>
    </source>
</evidence>
<proteinExistence type="inferred from homology"/>
<dbReference type="GO" id="GO:0000177">
    <property type="term" value="C:cytoplasmic exosome (RNase complex)"/>
    <property type="evidence" value="ECO:0007669"/>
    <property type="project" value="TreeGrafter"/>
</dbReference>
<feature type="region of interest" description="Disordered" evidence="10">
    <location>
        <begin position="41"/>
        <end position="77"/>
    </location>
</feature>
<dbReference type="PANTHER" id="PTHR11097">
    <property type="entry name" value="EXOSOME COMPLEX EXONUCLEASE RIBOSOMAL RNA PROCESSING PROTEIN"/>
    <property type="match status" value="1"/>
</dbReference>
<evidence type="ECO:0000313" key="13">
    <source>
        <dbReference type="Proteomes" id="UP000034182"/>
    </source>
</evidence>
<sequence>MAVDTATAPGANGGAPQLSFPRDIFAALSPAPFLLAHLDASSSTGSESGKQKTTTAATTTRPNGRAPTESRTPTINTGSLTHCAGSAVVRVGDTAVVCGVRAEILKAADVPNPPRYEGVAIAEAQEQQEEGDEEESWDDREELERLGLLVPNVELATGATPALMPGQPPSARAQALTSRLLGAMLAARVVRARDLRVTYKAPRMEGEGEGEDGDEEVGGREVKAYWTLYVDVLFISLDGNAWDAAWAAVIAALRDTVLPRAWWDADMEAVLCSDRVEEARGLRLRGQPVALSCAVFEPGKGRGVGAPKVLGVGGEDGQASEDQERAWVLVDPDAFEETNCQETVSVLVDVVGGQCVLHAIEKSGGGVVSRDVLRGVVGLAEERWKVWDKAFSETGGKS</sequence>
<dbReference type="GO" id="GO:0000467">
    <property type="term" value="P:exonucleolytic trimming to generate mature 3'-end of 5.8S rRNA from tricistronic rRNA transcript (SSU-rRNA, 5.8S rRNA, LSU-rRNA)"/>
    <property type="evidence" value="ECO:0007669"/>
    <property type="project" value="TreeGrafter"/>
</dbReference>
<evidence type="ECO:0000313" key="12">
    <source>
        <dbReference type="EMBL" id="KKY22562.1"/>
    </source>
</evidence>
<comment type="similarity">
    <text evidence="3">Belongs to the RNase PH family.</text>
</comment>
<dbReference type="SUPFAM" id="SSF55666">
    <property type="entry name" value="Ribonuclease PH domain 2-like"/>
    <property type="match status" value="1"/>
</dbReference>
<gene>
    <name evidence="12" type="ORF">UCDDS831_g03728</name>
</gene>
<dbReference type="SUPFAM" id="SSF54211">
    <property type="entry name" value="Ribosomal protein S5 domain 2-like"/>
    <property type="match status" value="1"/>
</dbReference>
<evidence type="ECO:0000256" key="3">
    <source>
        <dbReference type="ARBA" id="ARBA00006678"/>
    </source>
</evidence>
<dbReference type="Proteomes" id="UP000034182">
    <property type="component" value="Unassembled WGS sequence"/>
</dbReference>
<evidence type="ECO:0000259" key="11">
    <source>
        <dbReference type="Pfam" id="PF01138"/>
    </source>
</evidence>
<evidence type="ECO:0000256" key="7">
    <source>
        <dbReference type="ARBA" id="ARBA00022884"/>
    </source>
</evidence>
<dbReference type="InterPro" id="IPR020568">
    <property type="entry name" value="Ribosomal_Su5_D2-typ_SF"/>
</dbReference>
<keyword evidence="4" id="KW-0963">Cytoplasm</keyword>
<protein>
    <recommendedName>
        <fullName evidence="9">Ribosomal RNA-processing protein 43</fullName>
    </recommendedName>
</protein>